<organism evidence="1 2">
    <name type="scientific">Pseudozyma antarctica (strain T-34)</name>
    <name type="common">Yeast</name>
    <name type="synonym">Candida antarctica</name>
    <dbReference type="NCBI Taxonomy" id="1151754"/>
    <lineage>
        <taxon>Eukaryota</taxon>
        <taxon>Fungi</taxon>
        <taxon>Dikarya</taxon>
        <taxon>Basidiomycota</taxon>
        <taxon>Ustilaginomycotina</taxon>
        <taxon>Ustilaginomycetes</taxon>
        <taxon>Ustilaginales</taxon>
        <taxon>Ustilaginaceae</taxon>
        <taxon>Moesziomyces</taxon>
    </lineage>
</organism>
<dbReference type="Proteomes" id="UP000011976">
    <property type="component" value="Unassembled WGS sequence"/>
</dbReference>
<proteinExistence type="predicted"/>
<name>M9M7J2_PSEA3</name>
<accession>M9M7J2</accession>
<gene>
    <name evidence="1" type="ORF">PANT_24c00034</name>
</gene>
<protein>
    <submittedName>
        <fullName evidence="1">Uncharacterized protein</fullName>
    </submittedName>
</protein>
<reference evidence="2" key="1">
    <citation type="journal article" date="2013" name="Genome Announc.">
        <title>Genome sequence of the basidiomycetous yeast Pseudozyma antarctica T-34, a producer of the glycolipid biosurfactants mannosylerythritol lipids.</title>
        <authorList>
            <person name="Morita T."/>
            <person name="Koike H."/>
            <person name="Koyama Y."/>
            <person name="Hagiwara H."/>
            <person name="Ito E."/>
            <person name="Fukuoka T."/>
            <person name="Imura T."/>
            <person name="Machida M."/>
            <person name="Kitamoto D."/>
        </authorList>
    </citation>
    <scope>NUCLEOTIDE SEQUENCE [LARGE SCALE GENOMIC DNA]</scope>
    <source>
        <strain evidence="2">T-34</strain>
    </source>
</reference>
<dbReference type="AlphaFoldDB" id="M9M7J2"/>
<evidence type="ECO:0000313" key="1">
    <source>
        <dbReference type="EMBL" id="GAC77075.1"/>
    </source>
</evidence>
<sequence>MTPFENFCVGLLDLTVAGGGHAWVLTFVIYAPEDTPRYQRNGVLYGYNTLKQYYAANPCTGPRTPHNVNVLMLPSGLGYIKVLTHIGKNVITQDQDWSNERERLRVSDIVERGGEIEQIVEPNALIVPDIETRLAVVDPTINGIAAFLFPHREYNQAATYTLGKFETTVTPNMTRHRVYSTSLTTDLSKSLMMC</sequence>
<dbReference type="EMBL" id="DF196790">
    <property type="protein sequence ID" value="GAC77075.1"/>
    <property type="molecule type" value="Genomic_DNA"/>
</dbReference>
<evidence type="ECO:0000313" key="2">
    <source>
        <dbReference type="Proteomes" id="UP000011976"/>
    </source>
</evidence>